<sequence>MKHDPNIHCVLNPPADDCWRYRHHESAVNSRQRGPAPGSIARLNVAPRLVLTEAHKKVKTCEGVLRKWYLSSGFQARCLSENRTAAAALPWEG</sequence>
<gene>
    <name evidence="1" type="ORF">FJQ55_20680</name>
</gene>
<organism evidence="1 2">
    <name type="scientific">Rhizobium glycinendophyticum</name>
    <dbReference type="NCBI Taxonomy" id="2589807"/>
    <lineage>
        <taxon>Bacteria</taxon>
        <taxon>Pseudomonadati</taxon>
        <taxon>Pseudomonadota</taxon>
        <taxon>Alphaproteobacteria</taxon>
        <taxon>Hyphomicrobiales</taxon>
        <taxon>Rhizobiaceae</taxon>
        <taxon>Rhizobium/Agrobacterium group</taxon>
        <taxon>Rhizobium</taxon>
    </lineage>
</organism>
<keyword evidence="2" id="KW-1185">Reference proteome</keyword>
<reference evidence="1 2" key="1">
    <citation type="submission" date="2019-06" db="EMBL/GenBank/DDBJ databases">
        <title>Rhizobium sp. CL12 isolated from roots of soybean.</title>
        <authorList>
            <person name="Wang C."/>
        </authorList>
    </citation>
    <scope>NUCLEOTIDE SEQUENCE [LARGE SCALE GENOMIC DNA]</scope>
    <source>
        <strain evidence="1 2">CL12</strain>
    </source>
</reference>
<accession>A0A504TTF8</accession>
<evidence type="ECO:0000313" key="2">
    <source>
        <dbReference type="Proteomes" id="UP000316429"/>
    </source>
</evidence>
<dbReference type="OrthoDB" id="8084653at2"/>
<proteinExistence type="predicted"/>
<protein>
    <submittedName>
        <fullName evidence="1">Uncharacterized protein</fullName>
    </submittedName>
</protein>
<dbReference type="Proteomes" id="UP000316429">
    <property type="component" value="Unassembled WGS sequence"/>
</dbReference>
<dbReference type="AlphaFoldDB" id="A0A504TTF8"/>
<name>A0A504TTF8_9HYPH</name>
<comment type="caution">
    <text evidence="1">The sequence shown here is derived from an EMBL/GenBank/DDBJ whole genome shotgun (WGS) entry which is preliminary data.</text>
</comment>
<dbReference type="EMBL" id="VFYP01000005">
    <property type="protein sequence ID" value="TPP05429.1"/>
    <property type="molecule type" value="Genomic_DNA"/>
</dbReference>
<evidence type="ECO:0000313" key="1">
    <source>
        <dbReference type="EMBL" id="TPP05429.1"/>
    </source>
</evidence>